<dbReference type="EMBL" id="SPNC01000326">
    <property type="protein sequence ID" value="TFH93803.1"/>
    <property type="molecule type" value="Genomic_DNA"/>
</dbReference>
<dbReference type="Gene3D" id="3.30.2310.20">
    <property type="entry name" value="RelE-like"/>
    <property type="match status" value="1"/>
</dbReference>
<dbReference type="PANTHER" id="PTHR40588:SF1">
    <property type="entry name" value="MRNA INTERFERASE TOXIN YAFQ"/>
    <property type="match status" value="1"/>
</dbReference>
<comment type="caution">
    <text evidence="1">The sequence shown here is derived from an EMBL/GenBank/DDBJ whole genome shotgun (WGS) entry which is preliminary data.</text>
</comment>
<dbReference type="SUPFAM" id="SSF143011">
    <property type="entry name" value="RelE-like"/>
    <property type="match status" value="1"/>
</dbReference>
<dbReference type="RefSeq" id="WP_134849309.1">
    <property type="nucleotide sequence ID" value="NZ_CP197400.1"/>
</dbReference>
<name>A0A4Y8WMD6_9PORP</name>
<dbReference type="Proteomes" id="UP000297225">
    <property type="component" value="Unassembled WGS sequence"/>
</dbReference>
<keyword evidence="2" id="KW-1185">Reference proteome</keyword>
<dbReference type="InterPro" id="IPR007712">
    <property type="entry name" value="RelE/ParE_toxin"/>
</dbReference>
<dbReference type="GO" id="GO:0006415">
    <property type="term" value="P:translational termination"/>
    <property type="evidence" value="ECO:0007669"/>
    <property type="project" value="TreeGrafter"/>
</dbReference>
<evidence type="ECO:0000313" key="1">
    <source>
        <dbReference type="EMBL" id="TFH93803.1"/>
    </source>
</evidence>
<organism evidence="1 2">
    <name type="scientific">Porphyromonas levii</name>
    <dbReference type="NCBI Taxonomy" id="28114"/>
    <lineage>
        <taxon>Bacteria</taxon>
        <taxon>Pseudomonadati</taxon>
        <taxon>Bacteroidota</taxon>
        <taxon>Bacteroidia</taxon>
        <taxon>Bacteroidales</taxon>
        <taxon>Porphyromonadaceae</taxon>
        <taxon>Porphyromonas</taxon>
    </lineage>
</organism>
<dbReference type="STRING" id="1122973.GCA_000379925_01860"/>
<proteinExistence type="predicted"/>
<dbReference type="Pfam" id="PF15738">
    <property type="entry name" value="YafQ_toxin"/>
    <property type="match status" value="1"/>
</dbReference>
<dbReference type="PIRSF" id="PIRSF006156">
    <property type="entry name" value="YafQ"/>
    <property type="match status" value="1"/>
</dbReference>
<protein>
    <submittedName>
        <fullName evidence="1">Type II toxin-antitoxin system YafQ family toxin</fullName>
    </submittedName>
</protein>
<sequence length="92" mass="11018">MKKIKQSTAFKRDLKRFRHDKRRLRKIQEVTLLLAKGEKIPAYMRPHRLIGNYEGHMELHIEGDLLLIWIEHNDIGEEVIYLVRLGSHSELF</sequence>
<reference evidence="1 2" key="1">
    <citation type="submission" date="2019-03" db="EMBL/GenBank/DDBJ databases">
        <title>Porphyromonas levii Isolated from the Uterus of Dairy Cows.</title>
        <authorList>
            <person name="Francis A.M."/>
        </authorList>
    </citation>
    <scope>NUCLEOTIDE SEQUENCE [LARGE SCALE GENOMIC DNA]</scope>
    <source>
        <strain evidence="1 2">AF5678</strain>
    </source>
</reference>
<dbReference type="NCBIfam" id="TIGR02385">
    <property type="entry name" value="RelE_StbE"/>
    <property type="match status" value="1"/>
</dbReference>
<dbReference type="AlphaFoldDB" id="A0A4Y8WMD6"/>
<dbReference type="OrthoDB" id="7030467at2"/>
<gene>
    <name evidence="1" type="ORF">E4P47_10090</name>
</gene>
<dbReference type="GO" id="GO:0004521">
    <property type="term" value="F:RNA endonuclease activity"/>
    <property type="evidence" value="ECO:0007669"/>
    <property type="project" value="TreeGrafter"/>
</dbReference>
<dbReference type="InterPro" id="IPR035093">
    <property type="entry name" value="RelE/ParE_toxin_dom_sf"/>
</dbReference>
<evidence type="ECO:0000313" key="2">
    <source>
        <dbReference type="Proteomes" id="UP000297225"/>
    </source>
</evidence>
<dbReference type="GO" id="GO:0006402">
    <property type="term" value="P:mRNA catabolic process"/>
    <property type="evidence" value="ECO:0007669"/>
    <property type="project" value="TreeGrafter"/>
</dbReference>
<dbReference type="PANTHER" id="PTHR40588">
    <property type="entry name" value="MRNA INTERFERASE TOXIN YAFQ"/>
    <property type="match status" value="1"/>
</dbReference>
<accession>A0A4Y8WMD6</accession>
<dbReference type="InterPro" id="IPR004386">
    <property type="entry name" value="Toxin_YafQ-like"/>
</dbReference>